<proteinExistence type="predicted"/>
<evidence type="ECO:0000256" key="6">
    <source>
        <dbReference type="ARBA" id="ARBA00023043"/>
    </source>
</evidence>
<feature type="domain" description="Transient receptor ion channel" evidence="11">
    <location>
        <begin position="68"/>
        <end position="130"/>
    </location>
</feature>
<reference evidence="12 13" key="1">
    <citation type="submission" date="2023-10" db="EMBL/GenBank/DDBJ databases">
        <title>Genomes of two closely related lineages of the louse Polyplax serrata with different host specificities.</title>
        <authorList>
            <person name="Martinu J."/>
            <person name="Tarabai H."/>
            <person name="Stefka J."/>
            <person name="Hypsa V."/>
        </authorList>
    </citation>
    <scope>NUCLEOTIDE SEQUENCE [LARGE SCALE GENOMIC DNA]</scope>
    <source>
        <strain evidence="12">HR10_N</strain>
    </source>
</reference>
<dbReference type="GO" id="GO:0015279">
    <property type="term" value="F:store-operated calcium channel activity"/>
    <property type="evidence" value="ECO:0007669"/>
    <property type="project" value="TreeGrafter"/>
</dbReference>
<dbReference type="InterPro" id="IPR002153">
    <property type="entry name" value="TRPC_channel"/>
</dbReference>
<comment type="caution">
    <text evidence="12">The sequence shown here is derived from an EMBL/GenBank/DDBJ whole genome shotgun (WGS) entry which is preliminary data.</text>
</comment>
<evidence type="ECO:0000259" key="11">
    <source>
        <dbReference type="SMART" id="SM01420"/>
    </source>
</evidence>
<evidence type="ECO:0000256" key="5">
    <source>
        <dbReference type="ARBA" id="ARBA00022989"/>
    </source>
</evidence>
<dbReference type="PANTHER" id="PTHR10117:SF54">
    <property type="entry name" value="TRANSIENT RECEPTOR POTENTIAL-GAMMA PROTEIN"/>
    <property type="match status" value="1"/>
</dbReference>
<keyword evidence="5 10" id="KW-1133">Transmembrane helix</keyword>
<accession>A0AAN8S3F0</accession>
<evidence type="ECO:0000256" key="3">
    <source>
        <dbReference type="ARBA" id="ARBA00022692"/>
    </source>
</evidence>
<keyword evidence="6" id="KW-0040">ANK repeat</keyword>
<keyword evidence="4" id="KW-0677">Repeat</keyword>
<evidence type="ECO:0000313" key="12">
    <source>
        <dbReference type="EMBL" id="KAK6630212.1"/>
    </source>
</evidence>
<dbReference type="PANTHER" id="PTHR10117">
    <property type="entry name" value="TRANSIENT RECEPTOR POTENTIAL CHANNEL"/>
    <property type="match status" value="1"/>
</dbReference>
<feature type="transmembrane region" description="Helical" evidence="10">
    <location>
        <begin position="303"/>
        <end position="325"/>
    </location>
</feature>
<protein>
    <recommendedName>
        <fullName evidence="11">Transient receptor ion channel domain-containing protein</fullName>
    </recommendedName>
</protein>
<dbReference type="Pfam" id="PF08344">
    <property type="entry name" value="TRP_2"/>
    <property type="match status" value="1"/>
</dbReference>
<gene>
    <name evidence="12" type="ORF">RUM43_015005</name>
</gene>
<comment type="subcellular location">
    <subcellularLocation>
        <location evidence="1">Membrane</location>
        <topology evidence="1">Multi-pass membrane protein</topology>
    </subcellularLocation>
</comment>
<evidence type="ECO:0000256" key="2">
    <source>
        <dbReference type="ARBA" id="ARBA00022448"/>
    </source>
</evidence>
<keyword evidence="7" id="KW-0406">Ion transport</keyword>
<evidence type="ECO:0000256" key="1">
    <source>
        <dbReference type="ARBA" id="ARBA00004141"/>
    </source>
</evidence>
<dbReference type="AlphaFoldDB" id="A0AAN8S3F0"/>
<dbReference type="Pfam" id="PF00520">
    <property type="entry name" value="Ion_trans"/>
    <property type="match status" value="1"/>
</dbReference>
<name>A0AAN8S3F0_POLSC</name>
<evidence type="ECO:0000256" key="4">
    <source>
        <dbReference type="ARBA" id="ARBA00022737"/>
    </source>
</evidence>
<evidence type="ECO:0000256" key="8">
    <source>
        <dbReference type="ARBA" id="ARBA00023136"/>
    </source>
</evidence>
<dbReference type="SMART" id="SM01420">
    <property type="entry name" value="TRP_2"/>
    <property type="match status" value="1"/>
</dbReference>
<dbReference type="GO" id="GO:0005886">
    <property type="term" value="C:plasma membrane"/>
    <property type="evidence" value="ECO:0007669"/>
    <property type="project" value="TreeGrafter"/>
</dbReference>
<dbReference type="Proteomes" id="UP001372834">
    <property type="component" value="Unassembled WGS sequence"/>
</dbReference>
<keyword evidence="2" id="KW-0813">Transport</keyword>
<dbReference type="EMBL" id="JAWJWE010000013">
    <property type="protein sequence ID" value="KAK6630212.1"/>
    <property type="molecule type" value="Genomic_DNA"/>
</dbReference>
<dbReference type="GO" id="GO:0034703">
    <property type="term" value="C:cation channel complex"/>
    <property type="evidence" value="ECO:0007669"/>
    <property type="project" value="TreeGrafter"/>
</dbReference>
<keyword evidence="3 10" id="KW-0812">Transmembrane</keyword>
<evidence type="ECO:0000256" key="9">
    <source>
        <dbReference type="ARBA" id="ARBA00023303"/>
    </source>
</evidence>
<feature type="transmembrane region" description="Helical" evidence="10">
    <location>
        <begin position="210"/>
        <end position="231"/>
    </location>
</feature>
<dbReference type="GO" id="GO:0070679">
    <property type="term" value="F:inositol 1,4,5 trisphosphate binding"/>
    <property type="evidence" value="ECO:0007669"/>
    <property type="project" value="TreeGrafter"/>
</dbReference>
<evidence type="ECO:0000313" key="13">
    <source>
        <dbReference type="Proteomes" id="UP001372834"/>
    </source>
</evidence>
<dbReference type="InterPro" id="IPR013555">
    <property type="entry name" value="TRP_dom"/>
</dbReference>
<dbReference type="InterPro" id="IPR005821">
    <property type="entry name" value="Ion_trans_dom"/>
</dbReference>
<sequence length="374" mass="43664">MQNLMKRIMELEDQTTCVEIDEPGEKLKRLENRNRKIVERRDYEDNYELIKILLDRGATLPDPHHVRCGCKECVTSRQEDSLRHSRSRINAYRALASPSLIALSSKDPILTAFELSWELRRLSFLEHEFKIQYQVILLILASQRIETVVGDLFGFTSNDTKALDVSTKRGALPSIIEWLILFWVSGLIWSEVKQLWDVGIEEYVHDMWNVIDFVTMSLYVATVALRIVAYYRVQMEMSESTGLNKYHTNLQREEWDTWDPMLIAEGLFSAANIFSSLKLVYIFSVNPYLGPLQVSLSRMVLDIMKFFFLYVLVLFAFSCGLNQLLWYYADMEKKKCVLDFDLSRNATKNLPSSDRTACLVWRRFSKYVFHPIGL</sequence>
<evidence type="ECO:0000256" key="10">
    <source>
        <dbReference type="SAM" id="Phobius"/>
    </source>
</evidence>
<organism evidence="12 13">
    <name type="scientific">Polyplax serrata</name>
    <name type="common">Common mouse louse</name>
    <dbReference type="NCBI Taxonomy" id="468196"/>
    <lineage>
        <taxon>Eukaryota</taxon>
        <taxon>Metazoa</taxon>
        <taxon>Ecdysozoa</taxon>
        <taxon>Arthropoda</taxon>
        <taxon>Hexapoda</taxon>
        <taxon>Insecta</taxon>
        <taxon>Pterygota</taxon>
        <taxon>Neoptera</taxon>
        <taxon>Paraneoptera</taxon>
        <taxon>Psocodea</taxon>
        <taxon>Troctomorpha</taxon>
        <taxon>Phthiraptera</taxon>
        <taxon>Anoplura</taxon>
        <taxon>Polyplacidae</taxon>
        <taxon>Polyplax</taxon>
    </lineage>
</organism>
<feature type="transmembrane region" description="Helical" evidence="10">
    <location>
        <begin position="171"/>
        <end position="190"/>
    </location>
</feature>
<keyword evidence="9" id="KW-0407">Ion channel</keyword>
<evidence type="ECO:0000256" key="7">
    <source>
        <dbReference type="ARBA" id="ARBA00023065"/>
    </source>
</evidence>
<dbReference type="GO" id="GO:0051480">
    <property type="term" value="P:regulation of cytosolic calcium ion concentration"/>
    <property type="evidence" value="ECO:0007669"/>
    <property type="project" value="TreeGrafter"/>
</dbReference>
<keyword evidence="8 10" id="KW-0472">Membrane</keyword>